<evidence type="ECO:0000313" key="2">
    <source>
        <dbReference type="EMBL" id="EYU17918.1"/>
    </source>
</evidence>
<sequence length="193" mass="21902">MSWLKLKKLLPTKKFWRAFTNKVVPLKLQKLNKSLPSSSKPNKKLKNQSYKKTSGKLSWPRSLSVQPKKFKKKPKNKNTFISHQKRPPPVFVDQLFVGPASGVSETGSTSKEKSTSSKTSEVPDQKSGPEVSNKENTSVSDNDMNMIDSSADDMWDSMVLASPQMQGIDERAEEFIAQFRAQMHRQEMLARRT</sequence>
<feature type="region of interest" description="Disordered" evidence="1">
    <location>
        <begin position="33"/>
        <end position="144"/>
    </location>
</feature>
<dbReference type="PhylomeDB" id="A0A022PSW6"/>
<evidence type="ECO:0000313" key="3">
    <source>
        <dbReference type="Proteomes" id="UP000030748"/>
    </source>
</evidence>
<keyword evidence="3" id="KW-1185">Reference proteome</keyword>
<gene>
    <name evidence="2" type="ORF">MIMGU_mgv1a026533mg</name>
</gene>
<proteinExistence type="predicted"/>
<dbReference type="AlphaFoldDB" id="A0A022PSW6"/>
<organism evidence="2 3">
    <name type="scientific">Erythranthe guttata</name>
    <name type="common">Yellow monkey flower</name>
    <name type="synonym">Mimulus guttatus</name>
    <dbReference type="NCBI Taxonomy" id="4155"/>
    <lineage>
        <taxon>Eukaryota</taxon>
        <taxon>Viridiplantae</taxon>
        <taxon>Streptophyta</taxon>
        <taxon>Embryophyta</taxon>
        <taxon>Tracheophyta</taxon>
        <taxon>Spermatophyta</taxon>
        <taxon>Magnoliopsida</taxon>
        <taxon>eudicotyledons</taxon>
        <taxon>Gunneridae</taxon>
        <taxon>Pentapetalae</taxon>
        <taxon>asterids</taxon>
        <taxon>lamiids</taxon>
        <taxon>Lamiales</taxon>
        <taxon>Phrymaceae</taxon>
        <taxon>Erythranthe</taxon>
    </lineage>
</organism>
<feature type="compositionally biased region" description="Polar residues" evidence="1">
    <location>
        <begin position="134"/>
        <end position="143"/>
    </location>
</feature>
<dbReference type="OrthoDB" id="1536762at2759"/>
<dbReference type="OMA" id="QITHILH"/>
<reference evidence="2 3" key="1">
    <citation type="journal article" date="2013" name="Proc. Natl. Acad. Sci. U.S.A.">
        <title>Fine-scale variation in meiotic recombination in Mimulus inferred from population shotgun sequencing.</title>
        <authorList>
            <person name="Hellsten U."/>
            <person name="Wright K.M."/>
            <person name="Jenkins J."/>
            <person name="Shu S."/>
            <person name="Yuan Y."/>
            <person name="Wessler S.R."/>
            <person name="Schmutz J."/>
            <person name="Willis J.H."/>
            <person name="Rokhsar D.S."/>
        </authorList>
    </citation>
    <scope>NUCLEOTIDE SEQUENCE [LARGE SCALE GENOMIC DNA]</scope>
    <source>
        <strain evidence="3">cv. DUN x IM62</strain>
    </source>
</reference>
<dbReference type="Proteomes" id="UP000030748">
    <property type="component" value="Unassembled WGS sequence"/>
</dbReference>
<feature type="compositionally biased region" description="Polar residues" evidence="1">
    <location>
        <begin position="50"/>
        <end position="65"/>
    </location>
</feature>
<dbReference type="InterPro" id="IPR008480">
    <property type="entry name" value="DUF761_pln"/>
</dbReference>
<evidence type="ECO:0000256" key="1">
    <source>
        <dbReference type="SAM" id="MobiDB-lite"/>
    </source>
</evidence>
<dbReference type="eggNOG" id="ENOG502S8K2">
    <property type="taxonomic scope" value="Eukaryota"/>
</dbReference>
<dbReference type="EMBL" id="KI632344">
    <property type="protein sequence ID" value="EYU17918.1"/>
    <property type="molecule type" value="Genomic_DNA"/>
</dbReference>
<dbReference type="Pfam" id="PF05553">
    <property type="entry name" value="DUF761"/>
    <property type="match status" value="1"/>
</dbReference>
<name>A0A022PSW6_ERYGU</name>
<protein>
    <submittedName>
        <fullName evidence="2">Uncharacterized protein</fullName>
    </submittedName>
</protein>
<accession>A0A022PSW6</accession>
<dbReference type="KEGG" id="egt:105950201"/>